<reference evidence="2 3" key="1">
    <citation type="journal article" date="2014" name="Int. J. Syst. Evol. Microbiol.">
        <title>Brachybacterium ginsengisoli sp. nov., isolated from soil of a ginseng field.</title>
        <authorList>
            <person name="Hoang V.A."/>
            <person name="Kim Y.J."/>
            <person name="Nguyen N.L."/>
            <person name="Yang D.C."/>
        </authorList>
    </citation>
    <scope>NUCLEOTIDE SEQUENCE [LARGE SCALE GENOMIC DNA]</scope>
    <source>
        <strain evidence="2 3">DCY80</strain>
    </source>
</reference>
<evidence type="ECO:0000256" key="1">
    <source>
        <dbReference type="SAM" id="Phobius"/>
    </source>
</evidence>
<organism evidence="2 3">
    <name type="scientific">Brachybacterium ginsengisoli</name>
    <dbReference type="NCBI Taxonomy" id="1331682"/>
    <lineage>
        <taxon>Bacteria</taxon>
        <taxon>Bacillati</taxon>
        <taxon>Actinomycetota</taxon>
        <taxon>Actinomycetes</taxon>
        <taxon>Micrococcales</taxon>
        <taxon>Dermabacteraceae</taxon>
        <taxon>Brachybacterium</taxon>
    </lineage>
</organism>
<feature type="transmembrane region" description="Helical" evidence="1">
    <location>
        <begin position="49"/>
        <end position="68"/>
    </location>
</feature>
<feature type="transmembrane region" description="Helical" evidence="1">
    <location>
        <begin position="80"/>
        <end position="96"/>
    </location>
</feature>
<feature type="transmembrane region" description="Helical" evidence="1">
    <location>
        <begin position="160"/>
        <end position="181"/>
    </location>
</feature>
<feature type="transmembrane region" description="Helical" evidence="1">
    <location>
        <begin position="126"/>
        <end position="148"/>
    </location>
</feature>
<protein>
    <recommendedName>
        <fullName evidence="4">Zinc ribbon domain-containing protein</fullName>
    </recommendedName>
</protein>
<dbReference type="OrthoDB" id="2164897at2"/>
<feature type="transmembrane region" description="Helical" evidence="1">
    <location>
        <begin position="103"/>
        <end position="120"/>
    </location>
</feature>
<dbReference type="Pfam" id="PF19845">
    <property type="entry name" value="DUF6320"/>
    <property type="match status" value="1"/>
</dbReference>
<dbReference type="KEGG" id="bgg:CFK41_13600"/>
<gene>
    <name evidence="2" type="ORF">CFK41_13600</name>
</gene>
<evidence type="ECO:0008006" key="4">
    <source>
        <dbReference type="Google" id="ProtNLM"/>
    </source>
</evidence>
<dbReference type="EMBL" id="CP023564">
    <property type="protein sequence ID" value="ATG55692.1"/>
    <property type="molecule type" value="Genomic_DNA"/>
</dbReference>
<keyword evidence="1" id="KW-0812">Transmembrane</keyword>
<dbReference type="RefSeq" id="WP_096800152.1">
    <property type="nucleotide sequence ID" value="NZ_CP023564.1"/>
</dbReference>
<dbReference type="AlphaFoldDB" id="A0A291GZX8"/>
<evidence type="ECO:0000313" key="3">
    <source>
        <dbReference type="Proteomes" id="UP000217889"/>
    </source>
</evidence>
<name>A0A291GZX8_9MICO</name>
<keyword evidence="1" id="KW-1133">Transmembrane helix</keyword>
<sequence>MRACADCSLRVEGDWKRCPLCGGDLRGAVVPSPYPAVPLRYSRRRVLRVLVLCSLGVILLSFLAQLLFRRDAEDLGALRSVWLGIATTWLVVLMAVSKRRNLAKFIVYLVAAAAAVSVYWDYLTQWSGWSVTYVVPIVCAASIAGLLITVRVIRMELADYVVYSGLTVLLGLAPIVFLALGWVGTPIPSAICGALSIAVVTLLLALRGGAVRHELATRLHL</sequence>
<dbReference type="InterPro" id="IPR046283">
    <property type="entry name" value="DUF6320"/>
</dbReference>
<evidence type="ECO:0000313" key="2">
    <source>
        <dbReference type="EMBL" id="ATG55692.1"/>
    </source>
</evidence>
<keyword evidence="3" id="KW-1185">Reference proteome</keyword>
<keyword evidence="1" id="KW-0472">Membrane</keyword>
<feature type="transmembrane region" description="Helical" evidence="1">
    <location>
        <begin position="187"/>
        <end position="206"/>
    </location>
</feature>
<accession>A0A291GZX8</accession>
<dbReference type="Proteomes" id="UP000217889">
    <property type="component" value="Chromosome"/>
</dbReference>
<proteinExistence type="predicted"/>